<feature type="region of interest" description="Disordered" evidence="1">
    <location>
        <begin position="129"/>
        <end position="155"/>
    </location>
</feature>
<accession>A0ABY9ATV6</accession>
<sequence>MPHATRPAPCASPAVSPPVPAATQLSVRPGQTLLVCLPPGASLVVEHGCLALRAGPVVWGQVLASQARLGTLEAGQCRTGAAESTEWMEVSNPGHTTAHAKLLEPAPALSSLAGLVRACLNRLGGGMRTLRAHGRPRPGTPDHGQRAGAHATTAR</sequence>
<dbReference type="Proteomes" id="UP001242732">
    <property type="component" value="Chromosome"/>
</dbReference>
<gene>
    <name evidence="2" type="ORF">QRO08_07225</name>
</gene>
<organism evidence="2 3">
    <name type="scientific">Paracidovorax citrulli</name>
    <name type="common">Acidovorax citrulli</name>
    <dbReference type="NCBI Taxonomy" id="80869"/>
    <lineage>
        <taxon>Bacteria</taxon>
        <taxon>Pseudomonadati</taxon>
        <taxon>Pseudomonadota</taxon>
        <taxon>Betaproteobacteria</taxon>
        <taxon>Burkholderiales</taxon>
        <taxon>Comamonadaceae</taxon>
        <taxon>Paracidovorax</taxon>
    </lineage>
</organism>
<evidence type="ECO:0000256" key="1">
    <source>
        <dbReference type="SAM" id="MobiDB-lite"/>
    </source>
</evidence>
<name>A0ABY9ATV6_PARCI</name>
<evidence type="ECO:0000313" key="3">
    <source>
        <dbReference type="Proteomes" id="UP001242732"/>
    </source>
</evidence>
<reference evidence="2 3" key="1">
    <citation type="submission" date="2023-06" db="EMBL/GenBank/DDBJ databases">
        <authorList>
            <person name="Ham H."/>
            <person name="Park D.S."/>
        </authorList>
    </citation>
    <scope>NUCLEOTIDE SEQUENCE [LARGE SCALE GENOMIC DNA]</scope>
    <source>
        <strain evidence="2 3">KACC 17005</strain>
    </source>
</reference>
<keyword evidence="3" id="KW-1185">Reference proteome</keyword>
<dbReference type="RefSeq" id="WP_096912820.1">
    <property type="nucleotide sequence ID" value="NZ_CP042302.1"/>
</dbReference>
<dbReference type="EMBL" id="CP127363">
    <property type="protein sequence ID" value="WIY50350.1"/>
    <property type="molecule type" value="Genomic_DNA"/>
</dbReference>
<protein>
    <submittedName>
        <fullName evidence="2">Uncharacterized protein</fullName>
    </submittedName>
</protein>
<proteinExistence type="predicted"/>
<evidence type="ECO:0000313" key="2">
    <source>
        <dbReference type="EMBL" id="WIY50350.1"/>
    </source>
</evidence>